<feature type="domain" description="Alpha-D-phosphohexomutase C-terminal" evidence="7">
    <location>
        <begin position="387"/>
        <end position="450"/>
    </location>
</feature>
<evidence type="ECO:0000256" key="6">
    <source>
        <dbReference type="ARBA" id="ARBA00023235"/>
    </source>
</evidence>
<dbReference type="PANTHER" id="PTHR43771">
    <property type="entry name" value="PHOSPHOMANNOMUTASE"/>
    <property type="match status" value="1"/>
</dbReference>
<accession>A0A1G2BXS0</accession>
<dbReference type="PANTHER" id="PTHR43771:SF1">
    <property type="entry name" value="PHOSPHOMANNOMUTASE"/>
    <property type="match status" value="1"/>
</dbReference>
<dbReference type="InterPro" id="IPR005844">
    <property type="entry name" value="A-D-PHexomutase_a/b/a-I"/>
</dbReference>
<evidence type="ECO:0000259" key="10">
    <source>
        <dbReference type="Pfam" id="PF02880"/>
    </source>
</evidence>
<dbReference type="SUPFAM" id="SSF55957">
    <property type="entry name" value="Phosphoglucomutase, C-terminal domain"/>
    <property type="match status" value="1"/>
</dbReference>
<evidence type="ECO:0000259" key="7">
    <source>
        <dbReference type="Pfam" id="PF00408"/>
    </source>
</evidence>
<sequence length="466" mass="52871">MEYLKDLDTSIFKAYDFRGIYPTQMNERAINLVSQAYLKFLSQKFNKPIKNLNIAICGDARKSSQPLLSEAVKIFLEYGVTIYDLGFQSVNDYYFAVGKYKYDGGFMATASHNPPEYGGCKLAYTNTDYKNSIDFISGKELLKFMQNLEFPLKDEKTPGKIIKKQIVEDHLQHILSFVDVKKIKSLKVVVDTGNGMNGILVPKIFAKLSCQLIHLFPELDGNFPNRPPNPLAEGAADKLAAKIKDTKADLGFICDVDGDRVNLVDEQGNFYKGDMTMVPMIKPMLDQHPGVGIVYNLITSHSIRDLIIKWGGKAIRSEVGYLNLARHMREQNGIMSGEVSAHFAFRDNYYADNAFIAMVLILQAISEDGRPLSEMMKGYTLYHKSNELNFVVDNIETELAKFRQAYKNNIVDEIDGITVEFKDWWFNVRPSNTEPLLRLTVEANEAKLLADKILELEGLIDFKERK</sequence>
<dbReference type="InterPro" id="IPR005841">
    <property type="entry name" value="Alpha-D-phosphohexomutase_SF"/>
</dbReference>
<evidence type="ECO:0000256" key="4">
    <source>
        <dbReference type="ARBA" id="ARBA00022723"/>
    </source>
</evidence>
<evidence type="ECO:0000313" key="11">
    <source>
        <dbReference type="EMBL" id="OGY93983.1"/>
    </source>
</evidence>
<evidence type="ECO:0000256" key="3">
    <source>
        <dbReference type="ARBA" id="ARBA00022553"/>
    </source>
</evidence>
<dbReference type="Gene3D" id="3.30.310.50">
    <property type="entry name" value="Alpha-D-phosphohexomutase, C-terminal domain"/>
    <property type="match status" value="1"/>
</dbReference>
<evidence type="ECO:0000256" key="5">
    <source>
        <dbReference type="ARBA" id="ARBA00022842"/>
    </source>
</evidence>
<protein>
    <recommendedName>
        <fullName evidence="13">Phosphomannomutase/phosphoglucomutase</fullName>
    </recommendedName>
</protein>
<dbReference type="AlphaFoldDB" id="A0A1G2BXS0"/>
<keyword evidence="6" id="KW-0413">Isomerase</keyword>
<evidence type="ECO:0000259" key="9">
    <source>
        <dbReference type="Pfam" id="PF02879"/>
    </source>
</evidence>
<dbReference type="Gene3D" id="3.40.120.10">
    <property type="entry name" value="Alpha-D-Glucose-1,6-Bisphosphate, subunit A, domain 3"/>
    <property type="match status" value="3"/>
</dbReference>
<dbReference type="EMBL" id="MHKQ01000014">
    <property type="protein sequence ID" value="OGY93983.1"/>
    <property type="molecule type" value="Genomic_DNA"/>
</dbReference>
<evidence type="ECO:0000259" key="8">
    <source>
        <dbReference type="Pfam" id="PF02878"/>
    </source>
</evidence>
<dbReference type="GO" id="GO:0016868">
    <property type="term" value="F:intramolecular phosphotransferase activity"/>
    <property type="evidence" value="ECO:0007669"/>
    <property type="project" value="InterPro"/>
</dbReference>
<comment type="similarity">
    <text evidence="2">Belongs to the phosphohexose mutase family.</text>
</comment>
<dbReference type="PRINTS" id="PR00509">
    <property type="entry name" value="PGMPMM"/>
</dbReference>
<dbReference type="Pfam" id="PF00408">
    <property type="entry name" value="PGM_PMM_IV"/>
    <property type="match status" value="1"/>
</dbReference>
<dbReference type="Proteomes" id="UP000177626">
    <property type="component" value="Unassembled WGS sequence"/>
</dbReference>
<feature type="domain" description="Alpha-D-phosphohexomutase alpha/beta/alpha" evidence="9">
    <location>
        <begin position="169"/>
        <end position="268"/>
    </location>
</feature>
<organism evidence="11 12">
    <name type="scientific">Candidatus Komeilibacteria bacterium RIFOXYC1_FULL_37_11</name>
    <dbReference type="NCBI Taxonomy" id="1798555"/>
    <lineage>
        <taxon>Bacteria</taxon>
        <taxon>Candidatus Komeiliibacteriota</taxon>
    </lineage>
</organism>
<evidence type="ECO:0000313" key="12">
    <source>
        <dbReference type="Proteomes" id="UP000177626"/>
    </source>
</evidence>
<evidence type="ECO:0008006" key="13">
    <source>
        <dbReference type="Google" id="ProtNLM"/>
    </source>
</evidence>
<dbReference type="InterPro" id="IPR005845">
    <property type="entry name" value="A-D-PHexomutase_a/b/a-II"/>
</dbReference>
<feature type="domain" description="Alpha-D-phosphohexomutase alpha/beta/alpha" evidence="8">
    <location>
        <begin position="11"/>
        <end position="125"/>
    </location>
</feature>
<gene>
    <name evidence="11" type="ORF">A2406_03700</name>
</gene>
<dbReference type="SUPFAM" id="SSF53738">
    <property type="entry name" value="Phosphoglucomutase, first 3 domains"/>
    <property type="match status" value="3"/>
</dbReference>
<keyword evidence="3" id="KW-0597">Phosphoprotein</keyword>
<dbReference type="InterPro" id="IPR005843">
    <property type="entry name" value="A-D-PHexomutase_C"/>
</dbReference>
<proteinExistence type="inferred from homology"/>
<evidence type="ECO:0000256" key="1">
    <source>
        <dbReference type="ARBA" id="ARBA00001946"/>
    </source>
</evidence>
<reference evidence="11 12" key="1">
    <citation type="journal article" date="2016" name="Nat. Commun.">
        <title>Thousands of microbial genomes shed light on interconnected biogeochemical processes in an aquifer system.</title>
        <authorList>
            <person name="Anantharaman K."/>
            <person name="Brown C.T."/>
            <person name="Hug L.A."/>
            <person name="Sharon I."/>
            <person name="Castelle C.J."/>
            <person name="Probst A.J."/>
            <person name="Thomas B.C."/>
            <person name="Singh A."/>
            <person name="Wilkins M.J."/>
            <person name="Karaoz U."/>
            <person name="Brodie E.L."/>
            <person name="Williams K.H."/>
            <person name="Hubbard S.S."/>
            <person name="Banfield J.F."/>
        </authorList>
    </citation>
    <scope>NUCLEOTIDE SEQUENCE [LARGE SCALE GENOMIC DNA]</scope>
</reference>
<dbReference type="Pfam" id="PF02878">
    <property type="entry name" value="PGM_PMM_I"/>
    <property type="match status" value="1"/>
</dbReference>
<comment type="caution">
    <text evidence="11">The sequence shown here is derived from an EMBL/GenBank/DDBJ whole genome shotgun (WGS) entry which is preliminary data.</text>
</comment>
<dbReference type="InterPro" id="IPR016055">
    <property type="entry name" value="A-D-PHexomutase_a/b/a-I/II/III"/>
</dbReference>
<comment type="cofactor">
    <cofactor evidence="1">
        <name>Mg(2+)</name>
        <dbReference type="ChEBI" id="CHEBI:18420"/>
    </cofactor>
</comment>
<evidence type="ECO:0000256" key="2">
    <source>
        <dbReference type="ARBA" id="ARBA00010231"/>
    </source>
</evidence>
<keyword evidence="5" id="KW-0460">Magnesium</keyword>
<dbReference type="Pfam" id="PF02880">
    <property type="entry name" value="PGM_PMM_III"/>
    <property type="match status" value="1"/>
</dbReference>
<feature type="domain" description="Alpha-D-phosphohexomutase alpha/beta/alpha" evidence="10">
    <location>
        <begin position="273"/>
        <end position="378"/>
    </location>
</feature>
<dbReference type="GO" id="GO:0046872">
    <property type="term" value="F:metal ion binding"/>
    <property type="evidence" value="ECO:0007669"/>
    <property type="project" value="UniProtKB-KW"/>
</dbReference>
<dbReference type="GO" id="GO:0005975">
    <property type="term" value="P:carbohydrate metabolic process"/>
    <property type="evidence" value="ECO:0007669"/>
    <property type="project" value="InterPro"/>
</dbReference>
<name>A0A1G2BXS0_9BACT</name>
<keyword evidence="4" id="KW-0479">Metal-binding</keyword>
<dbReference type="InterPro" id="IPR005846">
    <property type="entry name" value="A-D-PHexomutase_a/b/a-III"/>
</dbReference>
<dbReference type="InterPro" id="IPR036900">
    <property type="entry name" value="A-D-PHexomutase_C_sf"/>
</dbReference>
<dbReference type="Pfam" id="PF02879">
    <property type="entry name" value="PGM_PMM_II"/>
    <property type="match status" value="1"/>
</dbReference>